<dbReference type="InterPro" id="IPR044069">
    <property type="entry name" value="ZF_C4H2"/>
</dbReference>
<feature type="non-terminal residue" evidence="3">
    <location>
        <position position="1"/>
    </location>
</feature>
<sequence length="228" mass="25952">DYSNLRFSPMELTGLAGELDCIASASEKLNEFERCASEVKQHIRKWSDVREFIDDCENVSGELEGERKEHADELRQINQDINHLEDILKTLKAHREATRDNLQRKVEDFRKRIDLVNEALKKAGLSDISLNVDEELPKECLDCLELASECKSTSSPSMPVLPGFNLGFPLALLQSLQQQQSLPVRTIDQAKMKTCDSCQQQIHRNAPTCPMCKAVCRSKNPKRRRQAN</sequence>
<gene>
    <name evidence="3" type="ORF">PMAYCL1PPCAC_06176</name>
</gene>
<dbReference type="PROSITE" id="PS51896">
    <property type="entry name" value="ZF_C4H2"/>
    <property type="match status" value="1"/>
</dbReference>
<dbReference type="PANTHER" id="PTHR31058:SF2">
    <property type="entry name" value="ZINC FINGER C4H2 DOMAIN-CONTAINING PROTEIN"/>
    <property type="match status" value="1"/>
</dbReference>
<evidence type="ECO:0000256" key="1">
    <source>
        <dbReference type="SAM" id="Coils"/>
    </source>
</evidence>
<feature type="coiled-coil region" evidence="1">
    <location>
        <begin position="60"/>
        <end position="119"/>
    </location>
</feature>
<protein>
    <recommendedName>
        <fullName evidence="2">C4H2-type domain-containing protein</fullName>
    </recommendedName>
</protein>
<organism evidence="3 4">
    <name type="scientific">Pristionchus mayeri</name>
    <dbReference type="NCBI Taxonomy" id="1317129"/>
    <lineage>
        <taxon>Eukaryota</taxon>
        <taxon>Metazoa</taxon>
        <taxon>Ecdysozoa</taxon>
        <taxon>Nematoda</taxon>
        <taxon>Chromadorea</taxon>
        <taxon>Rhabditida</taxon>
        <taxon>Rhabditina</taxon>
        <taxon>Diplogasteromorpha</taxon>
        <taxon>Diplogasteroidea</taxon>
        <taxon>Neodiplogasteridae</taxon>
        <taxon>Pristionchus</taxon>
    </lineage>
</organism>
<dbReference type="GO" id="GO:0045666">
    <property type="term" value="P:positive regulation of neuron differentiation"/>
    <property type="evidence" value="ECO:0007669"/>
    <property type="project" value="TreeGrafter"/>
</dbReference>
<keyword evidence="1" id="KW-0175">Coiled coil</keyword>
<reference evidence="4" key="1">
    <citation type="submission" date="2022-10" db="EMBL/GenBank/DDBJ databases">
        <title>Genome assembly of Pristionchus species.</title>
        <authorList>
            <person name="Yoshida K."/>
            <person name="Sommer R.J."/>
        </authorList>
    </citation>
    <scope>NUCLEOTIDE SEQUENCE [LARGE SCALE GENOMIC DNA]</scope>
    <source>
        <strain evidence="4">RS5460</strain>
    </source>
</reference>
<evidence type="ECO:0000313" key="4">
    <source>
        <dbReference type="Proteomes" id="UP001328107"/>
    </source>
</evidence>
<dbReference type="AlphaFoldDB" id="A0AAN4ZBF1"/>
<dbReference type="InterPro" id="IPR018482">
    <property type="entry name" value="Znf-C4H2"/>
</dbReference>
<dbReference type="Proteomes" id="UP001328107">
    <property type="component" value="Unassembled WGS sequence"/>
</dbReference>
<dbReference type="Pfam" id="PF10146">
    <property type="entry name" value="zf-C4H2"/>
    <property type="match status" value="2"/>
</dbReference>
<accession>A0AAN4ZBF1</accession>
<dbReference type="PANTHER" id="PTHR31058">
    <property type="entry name" value="ZINC FINGER C4H2 DOMAIN-CONTAINING PROTEIN"/>
    <property type="match status" value="1"/>
</dbReference>
<proteinExistence type="predicted"/>
<feature type="domain" description="C4H2-type" evidence="2">
    <location>
        <begin position="187"/>
        <end position="228"/>
    </location>
</feature>
<evidence type="ECO:0000259" key="2">
    <source>
        <dbReference type="PROSITE" id="PS51896"/>
    </source>
</evidence>
<keyword evidence="4" id="KW-1185">Reference proteome</keyword>
<evidence type="ECO:0000313" key="3">
    <source>
        <dbReference type="EMBL" id="GMR35981.1"/>
    </source>
</evidence>
<dbReference type="GO" id="GO:0005634">
    <property type="term" value="C:nucleus"/>
    <property type="evidence" value="ECO:0007669"/>
    <property type="project" value="TreeGrafter"/>
</dbReference>
<name>A0AAN4ZBF1_9BILA</name>
<comment type="caution">
    <text evidence="3">The sequence shown here is derived from an EMBL/GenBank/DDBJ whole genome shotgun (WGS) entry which is preliminary data.</text>
</comment>
<dbReference type="EMBL" id="BTRK01000002">
    <property type="protein sequence ID" value="GMR35981.1"/>
    <property type="molecule type" value="Genomic_DNA"/>
</dbReference>